<proteinExistence type="predicted"/>
<protein>
    <submittedName>
        <fullName evidence="1">Nitroreductase</fullName>
    </submittedName>
</protein>
<dbReference type="InterPro" id="IPR000415">
    <property type="entry name" value="Nitroreductase-like"/>
</dbReference>
<sequence length="372" mass="41036">MISRRKLLLGLGSMAALGVGGTTWRAIDQGVFSTGSGAAYAAWDEWNPPGDDVLHLVRAAVLAASAHNAQPWLFRLGPDRIELTPDLSRNLGAMDPLNREMQISVGCALENLTLAARHRGRTPEIRLRPDGATILLGRSTPETSPLFEAIPHRHTNRAAYDTRPVETQKLAELVDVPEVSLVWHDKAKFSDLTVRATEAIIADADQSRDDFSWYRGDWDDLQAAKDGITIDASGQSQMIRTMGKILPTSHDLNNDTWLESTRDTQLATAAAVGSLLVRDPFDPVQRMQTGRIWQRMHLWATTQGLAMQPINQIEERVDRERSANLKPDFTDAMSALVPAGTHAVFSFRIGYPTTTALASPRRRAEEVSRSSS</sequence>
<dbReference type="Gene3D" id="3.40.109.10">
    <property type="entry name" value="NADH Oxidase"/>
    <property type="match status" value="1"/>
</dbReference>
<evidence type="ECO:0000313" key="2">
    <source>
        <dbReference type="Proteomes" id="UP001519332"/>
    </source>
</evidence>
<organism evidence="1 2">
    <name type="scientific">Kibdelosporangium banguiense</name>
    <dbReference type="NCBI Taxonomy" id="1365924"/>
    <lineage>
        <taxon>Bacteria</taxon>
        <taxon>Bacillati</taxon>
        <taxon>Actinomycetota</taxon>
        <taxon>Actinomycetes</taxon>
        <taxon>Pseudonocardiales</taxon>
        <taxon>Pseudonocardiaceae</taxon>
        <taxon>Kibdelosporangium</taxon>
    </lineage>
</organism>
<dbReference type="Proteomes" id="UP001519332">
    <property type="component" value="Unassembled WGS sequence"/>
</dbReference>
<dbReference type="SUPFAM" id="SSF55469">
    <property type="entry name" value="FMN-dependent nitroreductase-like"/>
    <property type="match status" value="2"/>
</dbReference>
<keyword evidence="2" id="KW-1185">Reference proteome</keyword>
<comment type="caution">
    <text evidence="1">The sequence shown here is derived from an EMBL/GenBank/DDBJ whole genome shotgun (WGS) entry which is preliminary data.</text>
</comment>
<name>A0ABS4U333_9PSEU</name>
<accession>A0ABS4U333</accession>
<gene>
    <name evidence="1" type="ORF">JOF56_011421</name>
</gene>
<evidence type="ECO:0000313" key="1">
    <source>
        <dbReference type="EMBL" id="MBP2331036.1"/>
    </source>
</evidence>
<reference evidence="1 2" key="1">
    <citation type="submission" date="2021-03" db="EMBL/GenBank/DDBJ databases">
        <title>Sequencing the genomes of 1000 actinobacteria strains.</title>
        <authorList>
            <person name="Klenk H.-P."/>
        </authorList>
    </citation>
    <scope>NUCLEOTIDE SEQUENCE [LARGE SCALE GENOMIC DNA]</scope>
    <source>
        <strain evidence="1 2">DSM 46670</strain>
    </source>
</reference>
<dbReference type="EMBL" id="JAGINW010000001">
    <property type="protein sequence ID" value="MBP2331036.1"/>
    <property type="molecule type" value="Genomic_DNA"/>
</dbReference>
<dbReference type="RefSeq" id="WP_209647683.1">
    <property type="nucleotide sequence ID" value="NZ_JAGINW010000001.1"/>
</dbReference>